<feature type="compositionally biased region" description="Acidic residues" evidence="13">
    <location>
        <begin position="177"/>
        <end position="195"/>
    </location>
</feature>
<comment type="similarity">
    <text evidence="3 10">Belongs to the SPT6 family.</text>
</comment>
<keyword evidence="8 10" id="KW-0539">Nucleus</keyword>
<feature type="compositionally biased region" description="Acidic residues" evidence="13">
    <location>
        <begin position="92"/>
        <end position="106"/>
    </location>
</feature>
<evidence type="ECO:0000256" key="10">
    <source>
        <dbReference type="PIRNR" id="PIRNR036947"/>
    </source>
</evidence>
<feature type="compositionally biased region" description="Gly residues" evidence="13">
    <location>
        <begin position="57"/>
        <end position="67"/>
    </location>
</feature>
<feature type="compositionally biased region" description="Basic residues" evidence="13">
    <location>
        <begin position="110"/>
        <end position="120"/>
    </location>
</feature>
<dbReference type="InterPro" id="IPR055179">
    <property type="entry name" value="Tex-like_central_region"/>
</dbReference>
<name>A0A448YME7_BRENA</name>
<feature type="region of interest" description="Disordered" evidence="13">
    <location>
        <begin position="1"/>
        <end position="227"/>
    </location>
</feature>
<evidence type="ECO:0000256" key="7">
    <source>
        <dbReference type="ARBA" id="ARBA00023163"/>
    </source>
</evidence>
<evidence type="ECO:0000256" key="1">
    <source>
        <dbReference type="ARBA" id="ARBA00004123"/>
    </source>
</evidence>
<dbReference type="InterPro" id="IPR010994">
    <property type="entry name" value="RuvA_2-like"/>
</dbReference>
<feature type="compositionally biased region" description="Acidic residues" evidence="13">
    <location>
        <begin position="42"/>
        <end position="56"/>
    </location>
</feature>
<dbReference type="SUPFAM" id="SSF158832">
    <property type="entry name" value="Tex N-terminal region-like"/>
    <property type="match status" value="1"/>
</dbReference>
<dbReference type="GO" id="GO:0003677">
    <property type="term" value="F:DNA binding"/>
    <property type="evidence" value="ECO:0007669"/>
    <property type="project" value="InterPro"/>
</dbReference>
<dbReference type="InterPro" id="IPR035019">
    <property type="entry name" value="Spt6_SH2_N"/>
</dbReference>
<dbReference type="GO" id="GO:0042393">
    <property type="term" value="F:histone binding"/>
    <property type="evidence" value="ECO:0007669"/>
    <property type="project" value="TreeGrafter"/>
</dbReference>
<dbReference type="FunFam" id="1.10.10.2740:FF:000002">
    <property type="entry name" value="Transcription elongation factor Spt6"/>
    <property type="match status" value="1"/>
</dbReference>
<dbReference type="GO" id="GO:0031491">
    <property type="term" value="F:nucleosome binding"/>
    <property type="evidence" value="ECO:0007669"/>
    <property type="project" value="TreeGrafter"/>
</dbReference>
<dbReference type="FunCoup" id="A0A448YME7">
    <property type="interactions" value="1237"/>
</dbReference>
<dbReference type="InterPro" id="IPR028231">
    <property type="entry name" value="Spt6_YqgF"/>
</dbReference>
<dbReference type="InterPro" id="IPR017072">
    <property type="entry name" value="TF_Spt6"/>
</dbReference>
<comment type="subcellular location">
    <subcellularLocation>
        <location evidence="2">Chromosome</location>
    </subcellularLocation>
    <subcellularLocation>
        <location evidence="1 10">Nucleus</location>
    </subcellularLocation>
</comment>
<proteinExistence type="inferred from homology"/>
<dbReference type="InterPro" id="IPR012340">
    <property type="entry name" value="NA-bd_OB-fold"/>
</dbReference>
<feature type="compositionally biased region" description="Acidic residues" evidence="13">
    <location>
        <begin position="70"/>
        <end position="82"/>
    </location>
</feature>
<dbReference type="InterPro" id="IPR036860">
    <property type="entry name" value="SH2_dom_sf"/>
</dbReference>
<dbReference type="CDD" id="cd09918">
    <property type="entry name" value="SH2_Nterm_SPT6_like"/>
    <property type="match status" value="1"/>
</dbReference>
<dbReference type="SUPFAM" id="SSF55550">
    <property type="entry name" value="SH2 domain"/>
    <property type="match status" value="1"/>
</dbReference>
<evidence type="ECO:0000256" key="12">
    <source>
        <dbReference type="SAM" id="Coils"/>
    </source>
</evidence>
<dbReference type="Pfam" id="PF14633">
    <property type="entry name" value="SH2_2"/>
    <property type="match status" value="1"/>
</dbReference>
<dbReference type="PANTHER" id="PTHR10145">
    <property type="entry name" value="TRANSCRIPTION ELONGATION FACTOR SPT6"/>
    <property type="match status" value="1"/>
</dbReference>
<dbReference type="GO" id="GO:0034728">
    <property type="term" value="P:nucleosome organization"/>
    <property type="evidence" value="ECO:0007669"/>
    <property type="project" value="TreeGrafter"/>
</dbReference>
<dbReference type="Gene3D" id="1.10.150.850">
    <property type="entry name" value="Spt6, helix-hairpin-helix domain"/>
    <property type="match status" value="1"/>
</dbReference>
<dbReference type="OrthoDB" id="995477at2759"/>
<keyword evidence="17" id="KW-1185">Reference proteome</keyword>
<feature type="compositionally biased region" description="Acidic residues" evidence="13">
    <location>
        <begin position="285"/>
        <end position="304"/>
    </location>
</feature>
<dbReference type="Pfam" id="PF21710">
    <property type="entry name" value="Spt6_S1"/>
    <property type="match status" value="1"/>
</dbReference>
<evidence type="ECO:0000256" key="2">
    <source>
        <dbReference type="ARBA" id="ARBA00004286"/>
    </source>
</evidence>
<dbReference type="Proteomes" id="UP000290900">
    <property type="component" value="Unassembled WGS sequence"/>
</dbReference>
<evidence type="ECO:0000313" key="16">
    <source>
        <dbReference type="EMBL" id="VEU22033.1"/>
    </source>
</evidence>
<dbReference type="Gene3D" id="1.10.10.2740">
    <property type="entry name" value="Spt6, Death-like domain"/>
    <property type="match status" value="1"/>
</dbReference>
<dbReference type="PIRSF" id="PIRSF036947">
    <property type="entry name" value="Spt6"/>
    <property type="match status" value="1"/>
</dbReference>
<evidence type="ECO:0000259" key="14">
    <source>
        <dbReference type="PROSITE" id="PS50001"/>
    </source>
</evidence>
<dbReference type="FunFam" id="3.30.505.10:FF:000056">
    <property type="entry name" value="Transcription elongation factor Spt6"/>
    <property type="match status" value="1"/>
</dbReference>
<evidence type="ECO:0000256" key="9">
    <source>
        <dbReference type="ARBA" id="ARBA00093389"/>
    </source>
</evidence>
<feature type="compositionally biased region" description="Basic and acidic residues" evidence="13">
    <location>
        <begin position="24"/>
        <end position="33"/>
    </location>
</feature>
<dbReference type="InterPro" id="IPR023319">
    <property type="entry name" value="Tex-like_HTH_dom_sf"/>
</dbReference>
<evidence type="ECO:0000256" key="3">
    <source>
        <dbReference type="ARBA" id="ARBA00009253"/>
    </source>
</evidence>
<dbReference type="Gene3D" id="1.10.3500.10">
    <property type="entry name" value="Tex N-terminal region-like"/>
    <property type="match status" value="1"/>
</dbReference>
<organism evidence="16 17">
    <name type="scientific">Brettanomyces naardenensis</name>
    <name type="common">Yeast</name>
    <dbReference type="NCBI Taxonomy" id="13370"/>
    <lineage>
        <taxon>Eukaryota</taxon>
        <taxon>Fungi</taxon>
        <taxon>Dikarya</taxon>
        <taxon>Ascomycota</taxon>
        <taxon>Saccharomycotina</taxon>
        <taxon>Pichiomycetes</taxon>
        <taxon>Pichiales</taxon>
        <taxon>Pichiaceae</taxon>
        <taxon>Brettanomyces</taxon>
    </lineage>
</organism>
<keyword evidence="6 11" id="KW-0727">SH2 domain</keyword>
<dbReference type="PROSITE" id="PS50126">
    <property type="entry name" value="S1"/>
    <property type="match status" value="1"/>
</dbReference>
<dbReference type="GO" id="GO:0005694">
    <property type="term" value="C:chromosome"/>
    <property type="evidence" value="ECO:0007669"/>
    <property type="project" value="UniProtKB-SubCell"/>
</dbReference>
<dbReference type="EMBL" id="CAACVR010000016">
    <property type="protein sequence ID" value="VEU22033.1"/>
    <property type="molecule type" value="Genomic_DNA"/>
</dbReference>
<comment type="function">
    <text evidence="10">Plays a role in maintenance of chromatin structure during RNA polymerase II transcription elongation thereby repressing transcription initiation from cryptic promoters. Mediates the reassembly of nucleosomes onto the promoters of at least a selected set of genes during repression; the nucleosome reassembly is essential for transcriptional repression.</text>
</comment>
<dbReference type="CDD" id="cd09928">
    <property type="entry name" value="SH2_Cterm_SPT6_like"/>
    <property type="match status" value="1"/>
</dbReference>
<evidence type="ECO:0000256" key="6">
    <source>
        <dbReference type="ARBA" id="ARBA00022999"/>
    </source>
</evidence>
<dbReference type="InterPro" id="IPR000980">
    <property type="entry name" value="SH2"/>
</dbReference>
<dbReference type="Gene3D" id="3.30.420.140">
    <property type="entry name" value="YqgF/RNase H-like domain"/>
    <property type="match status" value="1"/>
</dbReference>
<dbReference type="Pfam" id="PF14635">
    <property type="entry name" value="HHH_7"/>
    <property type="match status" value="1"/>
</dbReference>
<evidence type="ECO:0000256" key="11">
    <source>
        <dbReference type="PROSITE-ProRule" id="PRU00191"/>
    </source>
</evidence>
<accession>A0A448YME7</accession>
<sequence>MPEETKDSTSAIDKESIVEGEGEGEVKVKKTEVSHSGLIDDAASEDEGEEGEEGEAEGSGLGSGSGSGDSSEEDEDEDEDEEAIRKVREGFIVDDDDEDEEGEGEEGVVRRRKHKKRKHAAAGTAEELDEDDLELLRENAGESPSGVVEKSKFKRLKRGADEATEVNGHTKGLTEMFSDEENEEAGSEEAEDDLLEATRERQQRAGMPGEFDDFIEDDELSEDDEDRDERLARMRSARVKNNFAQESQIDQDKMDELYEIFGDGEEYAWALEAEHADIANKEGETVEGEGEDETEEQQVEYDEEGNIISTKPKTSSKDLKDVFEYEELKEHLLTDEDQKIRETDAPERYQLLRQGIVNYDLSDAEFVLKQQWIADKLYEEKAASFQDQKSIWDPFKDAVFHVVEFIARDNLEVPTIWNCRKDYTLHTYHEDDQLRVQKLLNENDLWRVVQLDIEYHALLDKRAGVKKLFESLHVVDPLYDEFVESAKTIAELQDLYDYINFTFSTLLREEHEKQVDSDPEKHKKKLHSRYNVFERIKADPVYDVVKAMGMTADHFGENVSSNTKLYVTEDPEKKPEELIQDAIAKGSRFRTEEKALSSVKHVFSEELSHNPKLRTHLRLAYQNYATVDIELTEKGRVEIGEKSPYADFKYAVNRAMESFTYQPDLFLRMLEAESLGLVHVHIGLKNAYQGFVDHLFTFLSSDGTSDVSNAWNTLRKQCLDLALGKLLPSVALGIKEKLGRDSRRLLFFEVRDRFLDKVDQAPYHPLPEAKGTIPRVLAMSNGDGKRDAAVLAVAMDYDGSVVENVKFEENFREAEFEKKFIALVSRFQPEVIAISGYTPEVSYFFKHVQELVKLNRLVVDSDAAKTNDDYQPDADSNEEPQSTSLPVIYVPNETARVFEHSERAKEEFGDKPRVAKFCIGLARYVQSPLLEYIALGDAITSVSVHKHQDLLTDERFRQAVQTIFVDMSCLVGVKINEAVRSEHLALMVQYIAGLGPRKAAGIIKGIEGTGGAIVRRDDLILKGITTKNVFMNCAPFLELPVPDRYDKDVELLDGTRIHPEDYELARKMASDALDLTDEDRQEIEQEEGGVVGKLYEEGTEKLDDLLLEGYADQLEEHGHRKRATLEMIKEELQNNYEELRKSFHVLDAEEVFNILTSETKDSFQEGQLIPVIIQRVDNRYLSVVTQSGVRGNISRSSIVPYNDPTNLLARYNIGQPVQAVIKSIEYADFRAELSLMREDVVNARRGMKVDRFKGLWDFEAEDADLRREQESEKIGSNETKRFIKHPFFRNFNAQQAEDYLASRENGDFVIRPSSRGPGHLTITWKLDNQLFQHIDVVEHEKLNDFTLGRVLQVGEFRYHDLDELIVSHMNKMHSKVDAMKSYEKFRNEPANDARSWLVRYSKANKNRSCYCFCFNHKAPGWFYLLFKLNDDTDKTYTWNVKVVPTGYQLHGNVYPDMVHLCNGFKKLLQNQLGGGNAGYGYGY</sequence>
<dbReference type="Pfam" id="PF14632">
    <property type="entry name" value="SPT6_acidic"/>
    <property type="match status" value="1"/>
</dbReference>
<evidence type="ECO:0000256" key="4">
    <source>
        <dbReference type="ARBA" id="ARBA00020248"/>
    </source>
</evidence>
<protein>
    <recommendedName>
        <fullName evidence="4 10">Transcription elongation factor Spt6</fullName>
    </recommendedName>
</protein>
<dbReference type="Pfam" id="PF14641">
    <property type="entry name" value="HTH_44"/>
    <property type="match status" value="1"/>
</dbReference>
<feature type="domain" description="SH2" evidence="14">
    <location>
        <begin position="1286"/>
        <end position="1368"/>
    </location>
</feature>
<dbReference type="InParanoid" id="A0A448YME7"/>
<dbReference type="InterPro" id="IPR035420">
    <property type="entry name" value="Spt6_SH2"/>
</dbReference>
<feature type="coiled-coil region" evidence="12">
    <location>
        <begin position="1122"/>
        <end position="1149"/>
    </location>
</feature>
<dbReference type="Gene3D" id="1.10.10.650">
    <property type="entry name" value="RuvA domain 2-like"/>
    <property type="match status" value="1"/>
</dbReference>
<evidence type="ECO:0000313" key="17">
    <source>
        <dbReference type="Proteomes" id="UP000290900"/>
    </source>
</evidence>
<keyword evidence="7 10" id="KW-0804">Transcription</keyword>
<feature type="region of interest" description="Disordered" evidence="13">
    <location>
        <begin position="283"/>
        <end position="304"/>
    </location>
</feature>
<dbReference type="InterPro" id="IPR023323">
    <property type="entry name" value="Tex-like_dom_sf"/>
</dbReference>
<evidence type="ECO:0000256" key="13">
    <source>
        <dbReference type="SAM" id="MobiDB-lite"/>
    </source>
</evidence>
<dbReference type="SUPFAM" id="SSF53098">
    <property type="entry name" value="Ribonuclease H-like"/>
    <property type="match status" value="1"/>
</dbReference>
<dbReference type="InterPro" id="IPR042066">
    <property type="entry name" value="Spt6_death-like"/>
</dbReference>
<keyword evidence="12" id="KW-0175">Coiled coil</keyword>
<dbReference type="SUPFAM" id="SSF47781">
    <property type="entry name" value="RuvA domain 2-like"/>
    <property type="match status" value="2"/>
</dbReference>
<reference evidence="16 17" key="1">
    <citation type="submission" date="2018-12" db="EMBL/GenBank/DDBJ databases">
        <authorList>
            <person name="Tiukova I."/>
            <person name="Dainat J."/>
        </authorList>
    </citation>
    <scope>NUCLEOTIDE SEQUENCE [LARGE SCALE GENOMIC DNA]</scope>
</reference>
<dbReference type="STRING" id="13370.A0A448YME7"/>
<dbReference type="InterPro" id="IPR035018">
    <property type="entry name" value="Spt6_SH2_C"/>
</dbReference>
<dbReference type="SMART" id="SM00252">
    <property type="entry name" value="SH2"/>
    <property type="match status" value="1"/>
</dbReference>
<dbReference type="InterPro" id="IPR012337">
    <property type="entry name" value="RNaseH-like_sf"/>
</dbReference>
<dbReference type="InterPro" id="IPR032706">
    <property type="entry name" value="Spt6_HHH"/>
</dbReference>
<dbReference type="PANTHER" id="PTHR10145:SF6">
    <property type="entry name" value="TRANSCRIPTION ELONGATION FACTOR SPT6"/>
    <property type="match status" value="1"/>
</dbReference>
<dbReference type="InterPro" id="IPR003029">
    <property type="entry name" value="S1_domain"/>
</dbReference>
<dbReference type="SUPFAM" id="SSF50249">
    <property type="entry name" value="Nucleic acid-binding proteins"/>
    <property type="match status" value="1"/>
</dbReference>
<evidence type="ECO:0000256" key="5">
    <source>
        <dbReference type="ARBA" id="ARBA00022454"/>
    </source>
</evidence>
<dbReference type="GO" id="GO:0008023">
    <property type="term" value="C:transcription elongation factor complex"/>
    <property type="evidence" value="ECO:0007669"/>
    <property type="project" value="TreeGrafter"/>
</dbReference>
<dbReference type="InterPro" id="IPR049540">
    <property type="entry name" value="Spt6-like_S1"/>
</dbReference>
<dbReference type="Pfam" id="PF22706">
    <property type="entry name" value="Tex_central_region"/>
    <property type="match status" value="1"/>
</dbReference>
<evidence type="ECO:0000256" key="8">
    <source>
        <dbReference type="ARBA" id="ARBA00023242"/>
    </source>
</evidence>
<feature type="compositionally biased region" description="Basic and acidic residues" evidence="13">
    <location>
        <begin position="1"/>
        <end position="17"/>
    </location>
</feature>
<comment type="function">
    <text evidence="9">Histone H3-H4 chaperone that plays a role in maintenance of chromatin structure during RNA polymerase II transcription elongation thereby repressing transcription initiation from cryptic promoters. Mediates the reassembly of nucleosomes onto the promoters of at least a selected set of genes during repression; the nucleosome reassembly is essential for transcriptional repression. Essential for viability.</text>
</comment>
<evidence type="ECO:0000259" key="15">
    <source>
        <dbReference type="PROSITE" id="PS50126"/>
    </source>
</evidence>
<dbReference type="InterPro" id="IPR028088">
    <property type="entry name" value="Spt6_HTH_DNA-bd_dom"/>
</dbReference>
<dbReference type="InterPro" id="IPR037027">
    <property type="entry name" value="YqgF/RNaseH-like_dom_sf"/>
</dbReference>
<keyword evidence="5" id="KW-0158">Chromosome</keyword>
<dbReference type="Pfam" id="PF14639">
    <property type="entry name" value="YqgF"/>
    <property type="match status" value="1"/>
</dbReference>
<feature type="domain" description="S1 motif" evidence="15">
    <location>
        <begin position="1166"/>
        <end position="1236"/>
    </location>
</feature>
<gene>
    <name evidence="16" type="ORF">BRENAR_LOCUS2765</name>
</gene>
<dbReference type="InterPro" id="IPR028083">
    <property type="entry name" value="Spt6_acidic_N_dom"/>
</dbReference>
<dbReference type="Gene3D" id="3.30.505.10">
    <property type="entry name" value="SH2 domain"/>
    <property type="match status" value="2"/>
</dbReference>
<feature type="compositionally biased region" description="Acidic residues" evidence="13">
    <location>
        <begin position="210"/>
        <end position="227"/>
    </location>
</feature>
<dbReference type="GO" id="GO:0140673">
    <property type="term" value="P:transcription elongation-coupled chromatin remodeling"/>
    <property type="evidence" value="ECO:0007669"/>
    <property type="project" value="InterPro"/>
</dbReference>
<dbReference type="PROSITE" id="PS50001">
    <property type="entry name" value="SH2"/>
    <property type="match status" value="1"/>
</dbReference>